<evidence type="ECO:0000313" key="3">
    <source>
        <dbReference type="Proteomes" id="UP001595476"/>
    </source>
</evidence>
<proteinExistence type="predicted"/>
<comment type="caution">
    <text evidence="2">The sequence shown here is derived from an EMBL/GenBank/DDBJ whole genome shotgun (WGS) entry which is preliminary data.</text>
</comment>
<accession>A0ABV7HN40</accession>
<organism evidence="2 3">
    <name type="scientific">Litoribrevibacter euphylliae</name>
    <dbReference type="NCBI Taxonomy" id="1834034"/>
    <lineage>
        <taxon>Bacteria</taxon>
        <taxon>Pseudomonadati</taxon>
        <taxon>Pseudomonadota</taxon>
        <taxon>Gammaproteobacteria</taxon>
        <taxon>Oceanospirillales</taxon>
        <taxon>Oceanospirillaceae</taxon>
        <taxon>Litoribrevibacter</taxon>
    </lineage>
</organism>
<keyword evidence="1" id="KW-0732">Signal</keyword>
<reference evidence="3" key="1">
    <citation type="journal article" date="2019" name="Int. J. Syst. Evol. Microbiol.">
        <title>The Global Catalogue of Microorganisms (GCM) 10K type strain sequencing project: providing services to taxonomists for standard genome sequencing and annotation.</title>
        <authorList>
            <consortium name="The Broad Institute Genomics Platform"/>
            <consortium name="The Broad Institute Genome Sequencing Center for Infectious Disease"/>
            <person name="Wu L."/>
            <person name="Ma J."/>
        </authorList>
    </citation>
    <scope>NUCLEOTIDE SEQUENCE [LARGE SCALE GENOMIC DNA]</scope>
    <source>
        <strain evidence="3">KCTC 52438</strain>
    </source>
</reference>
<evidence type="ECO:0000256" key="1">
    <source>
        <dbReference type="SAM" id="SignalP"/>
    </source>
</evidence>
<gene>
    <name evidence="2" type="ORF">ACFOEK_21150</name>
</gene>
<dbReference type="RefSeq" id="WP_386723481.1">
    <property type="nucleotide sequence ID" value="NZ_JBHRSZ010000010.1"/>
</dbReference>
<protein>
    <recommendedName>
        <fullName evidence="4">NarX-like N-terminal domain-containing protein</fullName>
    </recommendedName>
</protein>
<feature type="chain" id="PRO_5045730469" description="NarX-like N-terminal domain-containing protein" evidence="1">
    <location>
        <begin position="34"/>
        <end position="269"/>
    </location>
</feature>
<dbReference type="EMBL" id="JBHRSZ010000010">
    <property type="protein sequence ID" value="MFC3153560.1"/>
    <property type="molecule type" value="Genomic_DNA"/>
</dbReference>
<keyword evidence="3" id="KW-1185">Reference proteome</keyword>
<evidence type="ECO:0000313" key="2">
    <source>
        <dbReference type="EMBL" id="MFC3153560.1"/>
    </source>
</evidence>
<name>A0ABV7HN40_9GAMM</name>
<evidence type="ECO:0008006" key="4">
    <source>
        <dbReference type="Google" id="ProtNLM"/>
    </source>
</evidence>
<feature type="signal peptide" evidence="1">
    <location>
        <begin position="1"/>
        <end position="33"/>
    </location>
</feature>
<sequence>MRKTTKRPSHISLFAKLSLLLSFVVSNASFAIADEQTLITSTQMKLAAYKVSTRFHQLTLHEGDSLIQEKLEQDISFLSSLRQSLSEDNAPESAEAINESLAISKDYIDFANKNEIATEGFTSRYAITDLHEARFSLLTTLNKVIEKEKEVSGSSKKYDLYKAATLLQQMTSDYVRRSVSTGGAGLYIEGQENMDAPDVLAQKFSDQLKAISQAHKGNKELSSMIRSIDRKWRFIEPSFKNYNEKTVPFLVTKYCDIIVTTLSDVADQI</sequence>
<dbReference type="Proteomes" id="UP001595476">
    <property type="component" value="Unassembled WGS sequence"/>
</dbReference>